<dbReference type="InterPro" id="IPR002559">
    <property type="entry name" value="Transposase_11"/>
</dbReference>
<sequence>MKIFVAAHLDNWKSYSDIEEKLYANPDFCKSINLSSISGSQISRRINELPTEWAQDLFLRVVHILQDLTKGFKGVSPEVGLLKIIDSTHLKLPPELCDWAYVTKGWNVVKMHTRLVVVSDDTYYPDKIVPLTGIVSDFESANFLVEKSEATFLVDRGFPSKENLQKWLEEGVFFVARITKSLKVTSLEEYEISHPAIIRDARVLFGKSQKPIRLVEFRDEEQ</sequence>
<comment type="caution">
    <text evidence="2">The sequence shown here is derived from an EMBL/GenBank/DDBJ whole genome shotgun (WGS) entry which is preliminary data.</text>
</comment>
<dbReference type="Proteomes" id="UP000180057">
    <property type="component" value="Unassembled WGS sequence"/>
</dbReference>
<dbReference type="GO" id="GO:0006313">
    <property type="term" value="P:DNA transposition"/>
    <property type="evidence" value="ECO:0007669"/>
    <property type="project" value="InterPro"/>
</dbReference>
<dbReference type="AlphaFoldDB" id="A0A1S2MCL5"/>
<dbReference type="InterPro" id="IPR012337">
    <property type="entry name" value="RNaseH-like_sf"/>
</dbReference>
<evidence type="ECO:0000313" key="3">
    <source>
        <dbReference type="Proteomes" id="UP000180057"/>
    </source>
</evidence>
<dbReference type="Pfam" id="PF01609">
    <property type="entry name" value="DDE_Tnp_1"/>
    <property type="match status" value="1"/>
</dbReference>
<feature type="domain" description="Transposase IS4-like" evidence="1">
    <location>
        <begin position="84"/>
        <end position="187"/>
    </location>
</feature>
<dbReference type="EMBL" id="MLQS01000001">
    <property type="protein sequence ID" value="OIJ22314.1"/>
    <property type="molecule type" value="Genomic_DNA"/>
</dbReference>
<reference evidence="2 3" key="1">
    <citation type="submission" date="2016-10" db="EMBL/GenBank/DDBJ databases">
        <title>Draft genome sequences of four alkaliphilic bacteria belonging to the Anaerobacillus genus.</title>
        <authorList>
            <person name="Bassil N.M."/>
            <person name="Lloyd J.R."/>
        </authorList>
    </citation>
    <scope>NUCLEOTIDE SEQUENCE [LARGE SCALE GENOMIC DNA]</scope>
    <source>
        <strain evidence="2 3">DSM 22531</strain>
    </source>
</reference>
<protein>
    <recommendedName>
        <fullName evidence="1">Transposase IS4-like domain-containing protein</fullName>
    </recommendedName>
</protein>
<evidence type="ECO:0000313" key="2">
    <source>
        <dbReference type="EMBL" id="OIJ22314.1"/>
    </source>
</evidence>
<dbReference type="STRING" id="472963.BKP45_06655"/>
<dbReference type="OrthoDB" id="368860at2"/>
<gene>
    <name evidence="2" type="ORF">BKP45_06655</name>
</gene>
<name>A0A1S2MCL5_9BACI</name>
<dbReference type="GO" id="GO:0003677">
    <property type="term" value="F:DNA binding"/>
    <property type="evidence" value="ECO:0007669"/>
    <property type="project" value="InterPro"/>
</dbReference>
<dbReference type="GO" id="GO:0004803">
    <property type="term" value="F:transposase activity"/>
    <property type="evidence" value="ECO:0007669"/>
    <property type="project" value="InterPro"/>
</dbReference>
<proteinExistence type="predicted"/>
<organism evidence="2 3">
    <name type="scientific">Anaerobacillus alkalidiazotrophicus</name>
    <dbReference type="NCBI Taxonomy" id="472963"/>
    <lineage>
        <taxon>Bacteria</taxon>
        <taxon>Bacillati</taxon>
        <taxon>Bacillota</taxon>
        <taxon>Bacilli</taxon>
        <taxon>Bacillales</taxon>
        <taxon>Bacillaceae</taxon>
        <taxon>Anaerobacillus</taxon>
    </lineage>
</organism>
<keyword evidence="3" id="KW-1185">Reference proteome</keyword>
<dbReference type="SUPFAM" id="SSF53098">
    <property type="entry name" value="Ribonuclease H-like"/>
    <property type="match status" value="1"/>
</dbReference>
<evidence type="ECO:0000259" key="1">
    <source>
        <dbReference type="Pfam" id="PF01609"/>
    </source>
</evidence>
<accession>A0A1S2MCL5</accession>